<comment type="similarity">
    <text evidence="1">Belongs to the PRORSD1 family.</text>
</comment>
<dbReference type="InterPro" id="IPR036754">
    <property type="entry name" value="YbaK/aa-tRNA-synt-asso_dom_sf"/>
</dbReference>
<accession>A0A401FWT1</accession>
<dbReference type="InterPro" id="IPR007214">
    <property type="entry name" value="YbaK/aa-tRNA-synth-assoc-dom"/>
</dbReference>
<dbReference type="RefSeq" id="WP_124328708.1">
    <property type="nucleotide sequence ID" value="NZ_BEXT01000001.1"/>
</dbReference>
<dbReference type="PANTHER" id="PTHR31423">
    <property type="entry name" value="YBAK DOMAIN-CONTAINING PROTEIN"/>
    <property type="match status" value="1"/>
</dbReference>
<evidence type="ECO:0000313" key="4">
    <source>
        <dbReference type="Proteomes" id="UP000288096"/>
    </source>
</evidence>
<dbReference type="GO" id="GO:0002161">
    <property type="term" value="F:aminoacyl-tRNA deacylase activity"/>
    <property type="evidence" value="ECO:0007669"/>
    <property type="project" value="InterPro"/>
</dbReference>
<evidence type="ECO:0000259" key="2">
    <source>
        <dbReference type="Pfam" id="PF04073"/>
    </source>
</evidence>
<protein>
    <submittedName>
        <fullName evidence="3">Prolyl-tRNA synthetase associated domain-contain ing protein</fullName>
    </submittedName>
</protein>
<proteinExistence type="inferred from homology"/>
<organism evidence="3 4">
    <name type="scientific">Desulfonema ishimotonii</name>
    <dbReference type="NCBI Taxonomy" id="45657"/>
    <lineage>
        <taxon>Bacteria</taxon>
        <taxon>Pseudomonadati</taxon>
        <taxon>Thermodesulfobacteriota</taxon>
        <taxon>Desulfobacteria</taxon>
        <taxon>Desulfobacterales</taxon>
        <taxon>Desulfococcaceae</taxon>
        <taxon>Desulfonema</taxon>
    </lineage>
</organism>
<dbReference type="SUPFAM" id="SSF55826">
    <property type="entry name" value="YbaK/ProRS associated domain"/>
    <property type="match status" value="1"/>
</dbReference>
<comment type="caution">
    <text evidence="3">The sequence shown here is derived from an EMBL/GenBank/DDBJ whole genome shotgun (WGS) entry which is preliminary data.</text>
</comment>
<name>A0A401FWT1_9BACT</name>
<dbReference type="FunFam" id="3.90.960.10:FF:000005">
    <property type="entry name" value="Putative prolyl-tRNA synthetase"/>
    <property type="match status" value="1"/>
</dbReference>
<reference evidence="4" key="2">
    <citation type="submission" date="2019-01" db="EMBL/GenBank/DDBJ databases">
        <title>Genome sequence of Desulfonema ishimotonii strain Tokyo 01.</title>
        <authorList>
            <person name="Fukui M."/>
        </authorList>
    </citation>
    <scope>NUCLEOTIDE SEQUENCE [LARGE SCALE GENOMIC DNA]</scope>
    <source>
        <strain evidence="4">Tokyo 01</strain>
    </source>
</reference>
<dbReference type="AlphaFoldDB" id="A0A401FWT1"/>
<feature type="domain" description="YbaK/aminoacyl-tRNA synthetase-associated" evidence="2">
    <location>
        <begin position="20"/>
        <end position="140"/>
    </location>
</feature>
<dbReference type="EMBL" id="BEXT01000001">
    <property type="protein sequence ID" value="GBC61411.1"/>
    <property type="molecule type" value="Genomic_DNA"/>
</dbReference>
<evidence type="ECO:0000313" key="3">
    <source>
        <dbReference type="EMBL" id="GBC61411.1"/>
    </source>
</evidence>
<dbReference type="CDD" id="cd04335">
    <property type="entry name" value="PrdX_deacylase"/>
    <property type="match status" value="1"/>
</dbReference>
<dbReference type="Gene3D" id="3.90.960.10">
    <property type="entry name" value="YbaK/aminoacyl-tRNA synthetase-associated domain"/>
    <property type="match status" value="1"/>
</dbReference>
<dbReference type="GO" id="GO:0004812">
    <property type="term" value="F:aminoacyl-tRNA ligase activity"/>
    <property type="evidence" value="ECO:0007669"/>
    <property type="project" value="UniProtKB-KW"/>
</dbReference>
<keyword evidence="3" id="KW-0436">Ligase</keyword>
<dbReference type="InterPro" id="IPR040285">
    <property type="entry name" value="ProX/PRXD1"/>
</dbReference>
<dbReference type="Proteomes" id="UP000288096">
    <property type="component" value="Unassembled WGS sequence"/>
</dbReference>
<evidence type="ECO:0000256" key="1">
    <source>
        <dbReference type="ARBA" id="ARBA00010201"/>
    </source>
</evidence>
<sequence>MTDIYEFLTQHNIPFERHDHPPVYTVEEADRLVPPLSAAKTKNLFLRDKKGKRHFLVVVPGDKQVDLKGLTKAIGTDKISFGSPERLKKHLGIEPGSVSMLAVANDAEQAVELFIDKALWADDAFQCHPLVNTATLVVPKTGIEAFFSATGHEAHLIEVPARN</sequence>
<dbReference type="PANTHER" id="PTHR31423:SF3">
    <property type="entry name" value="PROLYL-TRNA SYNTHETASE ASSOCIATED DOMAIN-CONTAINING PROTEIN 1-RELATED"/>
    <property type="match status" value="1"/>
</dbReference>
<keyword evidence="4" id="KW-1185">Reference proteome</keyword>
<gene>
    <name evidence="3" type="ORF">DENIS_2371</name>
</gene>
<keyword evidence="3" id="KW-0030">Aminoacyl-tRNA synthetase</keyword>
<dbReference type="Pfam" id="PF04073">
    <property type="entry name" value="tRNA_edit"/>
    <property type="match status" value="1"/>
</dbReference>
<dbReference type="OrthoDB" id="5145315at2"/>
<reference evidence="4" key="1">
    <citation type="submission" date="2017-11" db="EMBL/GenBank/DDBJ databases">
        <authorList>
            <person name="Watanabe M."/>
            <person name="Kojima H."/>
        </authorList>
    </citation>
    <scope>NUCLEOTIDE SEQUENCE [LARGE SCALE GENOMIC DNA]</scope>
    <source>
        <strain evidence="4">Tokyo 01</strain>
    </source>
</reference>